<feature type="compositionally biased region" description="Polar residues" evidence="1">
    <location>
        <begin position="365"/>
        <end position="374"/>
    </location>
</feature>
<feature type="compositionally biased region" description="Low complexity" evidence="1">
    <location>
        <begin position="328"/>
        <end position="339"/>
    </location>
</feature>
<feature type="compositionally biased region" description="Low complexity" evidence="1">
    <location>
        <begin position="272"/>
        <end position="281"/>
    </location>
</feature>
<evidence type="ECO:0000313" key="2">
    <source>
        <dbReference type="EMBL" id="PSR77427.1"/>
    </source>
</evidence>
<feature type="compositionally biased region" description="Low complexity" evidence="1">
    <location>
        <begin position="54"/>
        <end position="70"/>
    </location>
</feature>
<name>A0A2R6NV85_9APHY</name>
<protein>
    <submittedName>
        <fullName evidence="2">Uncharacterized protein</fullName>
    </submittedName>
</protein>
<feature type="compositionally biased region" description="Low complexity" evidence="1">
    <location>
        <begin position="128"/>
        <end position="144"/>
    </location>
</feature>
<feature type="compositionally biased region" description="Pro residues" evidence="1">
    <location>
        <begin position="87"/>
        <end position="98"/>
    </location>
</feature>
<dbReference type="STRING" id="98765.A0A2R6NV85"/>
<comment type="caution">
    <text evidence="2">The sequence shown here is derived from an EMBL/GenBank/DDBJ whole genome shotgun (WGS) entry which is preliminary data.</text>
</comment>
<feature type="region of interest" description="Disordered" evidence="1">
    <location>
        <begin position="215"/>
        <end position="339"/>
    </location>
</feature>
<dbReference type="Proteomes" id="UP000186601">
    <property type="component" value="Unassembled WGS sequence"/>
</dbReference>
<evidence type="ECO:0000256" key="1">
    <source>
        <dbReference type="SAM" id="MobiDB-lite"/>
    </source>
</evidence>
<sequence>MEDDHKGKGVSRDSSPSASSQGDLADNEMEAGSNPPAQPSSTPAPPPKKKRTRTLTTPHQAAVLHALLAQNQRQKARRPRGQNLPPLTRPPQYGPFPSVPSGSSADPGSGSSSRRPEGLHLIHAEGESPVAYSASKSASPSTGSDVHGYHDSFSSEGSSARSLAAFSSQLSGPGVPGGLPASPPSPRAIRSAPYPRTEIRGGGFSNLFIPASSRPFTADDSSRSMPRPPFGMHPLRHSLDTGPSITLPPLTFDRPRSNTVSGPSGGGGRLHVTSPSSILPSPLAPVLPPVEGQARQRILSLQSDSPFAYDAPVPIPPPFTLQPRPQWDDSSFSPFSRPSLHARNPYNRFSYESFTLPPTDVSPPRETTSATIQAITPLPPILSTTFPPSNISRTSSTPTPTSPDPSGSTLARHRRYDDADAKSHDQDVAR</sequence>
<feature type="compositionally biased region" description="Pro residues" evidence="1">
    <location>
        <begin position="36"/>
        <end position="46"/>
    </location>
</feature>
<feature type="compositionally biased region" description="Low complexity" evidence="1">
    <location>
        <begin position="387"/>
        <end position="409"/>
    </location>
</feature>
<organism evidence="2 3">
    <name type="scientific">Hermanssonia centrifuga</name>
    <dbReference type="NCBI Taxonomy" id="98765"/>
    <lineage>
        <taxon>Eukaryota</taxon>
        <taxon>Fungi</taxon>
        <taxon>Dikarya</taxon>
        <taxon>Basidiomycota</taxon>
        <taxon>Agaricomycotina</taxon>
        <taxon>Agaricomycetes</taxon>
        <taxon>Polyporales</taxon>
        <taxon>Meruliaceae</taxon>
        <taxon>Hermanssonia</taxon>
    </lineage>
</organism>
<accession>A0A2R6NV85</accession>
<keyword evidence="3" id="KW-1185">Reference proteome</keyword>
<feature type="compositionally biased region" description="Basic and acidic residues" evidence="1">
    <location>
        <begin position="1"/>
        <end position="11"/>
    </location>
</feature>
<feature type="compositionally biased region" description="Basic and acidic residues" evidence="1">
    <location>
        <begin position="114"/>
        <end position="126"/>
    </location>
</feature>
<proteinExistence type="predicted"/>
<gene>
    <name evidence="2" type="ORF">PHLCEN_2v7858</name>
</gene>
<feature type="region of interest" description="Disordered" evidence="1">
    <location>
        <begin position="351"/>
        <end position="430"/>
    </location>
</feature>
<feature type="compositionally biased region" description="Low complexity" evidence="1">
    <location>
        <begin position="99"/>
        <end position="113"/>
    </location>
</feature>
<feature type="compositionally biased region" description="Basic and acidic residues" evidence="1">
    <location>
        <begin position="415"/>
        <end position="430"/>
    </location>
</feature>
<evidence type="ECO:0000313" key="3">
    <source>
        <dbReference type="Proteomes" id="UP000186601"/>
    </source>
</evidence>
<dbReference type="OrthoDB" id="6159439at2759"/>
<feature type="compositionally biased region" description="Low complexity" evidence="1">
    <location>
        <begin position="187"/>
        <end position="196"/>
    </location>
</feature>
<feature type="compositionally biased region" description="Polar residues" evidence="1">
    <location>
        <begin position="12"/>
        <end position="22"/>
    </location>
</feature>
<dbReference type="AlphaFoldDB" id="A0A2R6NV85"/>
<dbReference type="EMBL" id="MLYV02000794">
    <property type="protein sequence ID" value="PSR77427.1"/>
    <property type="molecule type" value="Genomic_DNA"/>
</dbReference>
<feature type="region of interest" description="Disordered" evidence="1">
    <location>
        <begin position="1"/>
        <end position="196"/>
    </location>
</feature>
<feature type="compositionally biased region" description="Polar residues" evidence="1">
    <location>
        <begin position="152"/>
        <end position="171"/>
    </location>
</feature>
<reference evidence="2 3" key="1">
    <citation type="submission" date="2018-02" db="EMBL/GenBank/DDBJ databases">
        <title>Genome sequence of the basidiomycete white-rot fungus Phlebia centrifuga.</title>
        <authorList>
            <person name="Granchi Z."/>
            <person name="Peng M."/>
            <person name="de Vries R.P."/>
            <person name="Hilden K."/>
            <person name="Makela M.R."/>
            <person name="Grigoriev I."/>
            <person name="Riley R."/>
        </authorList>
    </citation>
    <scope>NUCLEOTIDE SEQUENCE [LARGE SCALE GENOMIC DNA]</scope>
    <source>
        <strain evidence="2 3">FBCC195</strain>
    </source>
</reference>